<proteinExistence type="inferred from homology"/>
<comment type="caution">
    <text evidence="9">The sequence shown here is derived from an EMBL/GenBank/DDBJ whole genome shotgun (WGS) entry which is preliminary data.</text>
</comment>
<evidence type="ECO:0000256" key="1">
    <source>
        <dbReference type="ARBA" id="ARBA00004953"/>
    </source>
</evidence>
<protein>
    <recommendedName>
        <fullName evidence="8">Tetrapyrrole methylase domain-containing protein</fullName>
    </recommendedName>
</protein>
<keyword evidence="5" id="KW-0808">Transferase</keyword>
<dbReference type="PROSITE" id="PS00839">
    <property type="entry name" value="SUMT_1"/>
    <property type="match status" value="1"/>
</dbReference>
<gene>
    <name evidence="9" type="ORF">DSM19430T_18210</name>
</gene>
<dbReference type="InterPro" id="IPR014776">
    <property type="entry name" value="4pyrrole_Mease_sub2"/>
</dbReference>
<dbReference type="InterPro" id="IPR035996">
    <property type="entry name" value="4pyrrol_Methylase_sf"/>
</dbReference>
<dbReference type="InterPro" id="IPR003043">
    <property type="entry name" value="Uropor_MeTrfase_CS"/>
</dbReference>
<dbReference type="Proteomes" id="UP000503820">
    <property type="component" value="Unassembled WGS sequence"/>
</dbReference>
<dbReference type="Gene3D" id="3.30.950.10">
    <property type="entry name" value="Methyltransferase, Cobalt-precorrin-4 Transmethylase, Domain 2"/>
    <property type="match status" value="1"/>
</dbReference>
<dbReference type="InterPro" id="IPR006362">
    <property type="entry name" value="Cbl_synth_CobM/CibF"/>
</dbReference>
<feature type="domain" description="Tetrapyrrole methylase" evidence="8">
    <location>
        <begin position="101"/>
        <end position="306"/>
    </location>
</feature>
<dbReference type="RefSeq" id="WP_373869057.1">
    <property type="nucleotide sequence ID" value="NZ_BLVP01000008.1"/>
</dbReference>
<dbReference type="GO" id="GO:0032259">
    <property type="term" value="P:methylation"/>
    <property type="evidence" value="ECO:0007669"/>
    <property type="project" value="UniProtKB-KW"/>
</dbReference>
<accession>A0A7J0BTU0</accession>
<evidence type="ECO:0000313" key="10">
    <source>
        <dbReference type="Proteomes" id="UP000503820"/>
    </source>
</evidence>
<sequence>MTQQDAGRAQQDAGNPAMTVQAQTAQTQTARTLKAQARTARTRTDDGADRGASPAAAVDSPVCRAEVAHGGGAGQDTDGAALPGGKADRVGETQEPERVAVWFVGAGPGDPELITVKGQRLIAGADLVLYAGSLVPPAIVAQARADAVVVDSAPMNLQETHSVMMETVRRGGMVARVHTGDPSLYGAIREQIRLLEAEGVRCAVVPGVSAGFAAAAAAAASLTVPERSQSLIITRLEGRTPVPDTEKLRDMARHRCAMAIYLSAANAQGVADELRAGGLEEATPVIAAYRVGWPDQRIVRATLGTLCEAVRGHGLTRQTVFLVLPGEDGSERFSKLYDPEFLHGFRGENGPEGDFGAIGGGDE</sequence>
<evidence type="ECO:0000256" key="4">
    <source>
        <dbReference type="ARBA" id="ARBA00022603"/>
    </source>
</evidence>
<dbReference type="UniPathway" id="UPA00148"/>
<keyword evidence="3" id="KW-0169">Cobalamin biosynthesis</keyword>
<comment type="pathway">
    <text evidence="1">Cofactor biosynthesis; adenosylcobalamin biosynthesis.</text>
</comment>
<evidence type="ECO:0000256" key="6">
    <source>
        <dbReference type="ARBA" id="ARBA00022691"/>
    </source>
</evidence>
<keyword evidence="4" id="KW-0489">Methyltransferase</keyword>
<dbReference type="PANTHER" id="PTHR45790:SF4">
    <property type="entry name" value="COBALT-PRECORRIN-4 C(11)-METHYLTRANSFERASE"/>
    <property type="match status" value="1"/>
</dbReference>
<evidence type="ECO:0000256" key="2">
    <source>
        <dbReference type="ARBA" id="ARBA00005879"/>
    </source>
</evidence>
<dbReference type="SUPFAM" id="SSF53790">
    <property type="entry name" value="Tetrapyrrole methylase"/>
    <property type="match status" value="1"/>
</dbReference>
<evidence type="ECO:0000313" key="9">
    <source>
        <dbReference type="EMBL" id="GFM37137.1"/>
    </source>
</evidence>
<evidence type="ECO:0000256" key="3">
    <source>
        <dbReference type="ARBA" id="ARBA00022573"/>
    </source>
</evidence>
<dbReference type="GO" id="GO:0046026">
    <property type="term" value="F:precorrin-4 C11-methyltransferase activity"/>
    <property type="evidence" value="ECO:0007669"/>
    <property type="project" value="InterPro"/>
</dbReference>
<name>A0A7J0BTU0_9BACT</name>
<organism evidence="9 10">
    <name type="scientific">Desulfovibrio psychrotolerans</name>
    <dbReference type="NCBI Taxonomy" id="415242"/>
    <lineage>
        <taxon>Bacteria</taxon>
        <taxon>Pseudomonadati</taxon>
        <taxon>Thermodesulfobacteriota</taxon>
        <taxon>Desulfovibrionia</taxon>
        <taxon>Desulfovibrionales</taxon>
        <taxon>Desulfovibrionaceae</taxon>
        <taxon>Desulfovibrio</taxon>
    </lineage>
</organism>
<dbReference type="AlphaFoldDB" id="A0A7J0BTU0"/>
<dbReference type="EMBL" id="BLVP01000008">
    <property type="protein sequence ID" value="GFM37137.1"/>
    <property type="molecule type" value="Genomic_DNA"/>
</dbReference>
<dbReference type="InterPro" id="IPR014777">
    <property type="entry name" value="4pyrrole_Mease_sub1"/>
</dbReference>
<keyword evidence="6" id="KW-0949">S-adenosyl-L-methionine</keyword>
<evidence type="ECO:0000256" key="7">
    <source>
        <dbReference type="SAM" id="MobiDB-lite"/>
    </source>
</evidence>
<dbReference type="Gene3D" id="3.40.1010.10">
    <property type="entry name" value="Cobalt-precorrin-4 Transmethylase, Domain 1"/>
    <property type="match status" value="1"/>
</dbReference>
<feature type="compositionally biased region" description="Low complexity" evidence="7">
    <location>
        <begin position="1"/>
        <end position="39"/>
    </location>
</feature>
<comment type="similarity">
    <text evidence="2">Belongs to the precorrin methyltransferase family.</text>
</comment>
<dbReference type="PANTHER" id="PTHR45790">
    <property type="entry name" value="SIROHEME SYNTHASE-RELATED"/>
    <property type="match status" value="1"/>
</dbReference>
<evidence type="ECO:0000259" key="8">
    <source>
        <dbReference type="Pfam" id="PF00590"/>
    </source>
</evidence>
<dbReference type="InterPro" id="IPR000878">
    <property type="entry name" value="4pyrrol_Mease"/>
</dbReference>
<reference evidence="9 10" key="1">
    <citation type="submission" date="2020-05" db="EMBL/GenBank/DDBJ databases">
        <title>Draft genome sequence of Desulfovibrio psychrotolerans JS1T.</title>
        <authorList>
            <person name="Ueno A."/>
            <person name="Tamazawa S."/>
            <person name="Tamamura S."/>
            <person name="Murakami T."/>
            <person name="Kiyama T."/>
            <person name="Inomata H."/>
            <person name="Amano Y."/>
            <person name="Miyakawa K."/>
            <person name="Tamaki H."/>
            <person name="Naganuma T."/>
            <person name="Kaneko K."/>
        </authorList>
    </citation>
    <scope>NUCLEOTIDE SEQUENCE [LARGE SCALE GENOMIC DNA]</scope>
    <source>
        <strain evidence="9 10">JS1</strain>
    </source>
</reference>
<dbReference type="GO" id="GO:0009236">
    <property type="term" value="P:cobalamin biosynthetic process"/>
    <property type="evidence" value="ECO:0007669"/>
    <property type="project" value="UniProtKB-UniPathway"/>
</dbReference>
<evidence type="ECO:0000256" key="5">
    <source>
        <dbReference type="ARBA" id="ARBA00022679"/>
    </source>
</evidence>
<feature type="region of interest" description="Disordered" evidence="7">
    <location>
        <begin position="1"/>
        <end position="94"/>
    </location>
</feature>
<dbReference type="CDD" id="cd11641">
    <property type="entry name" value="Precorrin-4_C11-MT"/>
    <property type="match status" value="1"/>
</dbReference>
<dbReference type="Pfam" id="PF00590">
    <property type="entry name" value="TP_methylase"/>
    <property type="match status" value="1"/>
</dbReference>
<dbReference type="NCBIfam" id="TIGR01465">
    <property type="entry name" value="cobM_cbiF"/>
    <property type="match status" value="1"/>
</dbReference>
<dbReference type="InterPro" id="IPR050161">
    <property type="entry name" value="Siro_Cobalamin_biosynth"/>
</dbReference>
<keyword evidence="10" id="KW-1185">Reference proteome</keyword>